<accession>A0ABN2S9I2</accession>
<proteinExistence type="predicted"/>
<protein>
    <submittedName>
        <fullName evidence="1">Uncharacterized protein</fullName>
    </submittedName>
</protein>
<keyword evidence="2" id="KW-1185">Reference proteome</keyword>
<sequence length="62" mass="6648">MTTATASNGATVVATAPAHPVPAPMISWHPIMPAPFFLREVRAVPSDRDPIAHMSDRPPLFT</sequence>
<comment type="caution">
    <text evidence="1">The sequence shown here is derived from an EMBL/GenBank/DDBJ whole genome shotgun (WGS) entry which is preliminary data.</text>
</comment>
<dbReference type="EMBL" id="BAAAPC010000002">
    <property type="protein sequence ID" value="GAA1982758.1"/>
    <property type="molecule type" value="Genomic_DNA"/>
</dbReference>
<evidence type="ECO:0000313" key="1">
    <source>
        <dbReference type="EMBL" id="GAA1982758.1"/>
    </source>
</evidence>
<dbReference type="Proteomes" id="UP001501585">
    <property type="component" value="Unassembled WGS sequence"/>
</dbReference>
<organism evidence="1 2">
    <name type="scientific">Nocardiopsis rhodophaea</name>
    <dbReference type="NCBI Taxonomy" id="280238"/>
    <lineage>
        <taxon>Bacteria</taxon>
        <taxon>Bacillati</taxon>
        <taxon>Actinomycetota</taxon>
        <taxon>Actinomycetes</taxon>
        <taxon>Streptosporangiales</taxon>
        <taxon>Nocardiopsidaceae</taxon>
        <taxon>Nocardiopsis</taxon>
    </lineage>
</organism>
<name>A0ABN2S9I2_9ACTN</name>
<evidence type="ECO:0000313" key="2">
    <source>
        <dbReference type="Proteomes" id="UP001501585"/>
    </source>
</evidence>
<gene>
    <name evidence="1" type="ORF">GCM10009799_04920</name>
</gene>
<reference evidence="1 2" key="1">
    <citation type="journal article" date="2019" name="Int. J. Syst. Evol. Microbiol.">
        <title>The Global Catalogue of Microorganisms (GCM) 10K type strain sequencing project: providing services to taxonomists for standard genome sequencing and annotation.</title>
        <authorList>
            <consortium name="The Broad Institute Genomics Platform"/>
            <consortium name="The Broad Institute Genome Sequencing Center for Infectious Disease"/>
            <person name="Wu L."/>
            <person name="Ma J."/>
        </authorList>
    </citation>
    <scope>NUCLEOTIDE SEQUENCE [LARGE SCALE GENOMIC DNA]</scope>
    <source>
        <strain evidence="1 2">JCM 15313</strain>
    </source>
</reference>